<dbReference type="PANTHER" id="PTHR19288:SF90">
    <property type="entry name" value="OS08G0542600 PROTEIN"/>
    <property type="match status" value="1"/>
</dbReference>
<dbReference type="Pfam" id="PF13242">
    <property type="entry name" value="Hydrolase_like"/>
    <property type="match status" value="1"/>
</dbReference>
<dbReference type="Gene3D" id="3.40.50.1000">
    <property type="entry name" value="HAD superfamily/HAD-like"/>
    <property type="match status" value="2"/>
</dbReference>
<dbReference type="InterPro" id="IPR023214">
    <property type="entry name" value="HAD_sf"/>
</dbReference>
<dbReference type="AlphaFoldDB" id="A0A849P5D0"/>
<dbReference type="EMBL" id="JABGBN010000001">
    <property type="protein sequence ID" value="NOL50935.1"/>
    <property type="molecule type" value="Genomic_DNA"/>
</dbReference>
<gene>
    <name evidence="1" type="ORF">HKX39_01915</name>
</gene>
<dbReference type="Pfam" id="PF13344">
    <property type="entry name" value="Hydrolase_6"/>
    <property type="match status" value="1"/>
</dbReference>
<keyword evidence="1" id="KW-0378">Hydrolase</keyword>
<dbReference type="InterPro" id="IPR036412">
    <property type="entry name" value="HAD-like_sf"/>
</dbReference>
<reference evidence="1 2" key="1">
    <citation type="submission" date="2020-05" db="EMBL/GenBank/DDBJ databases">
        <authorList>
            <person name="Niu N."/>
        </authorList>
    </citation>
    <scope>NUCLEOTIDE SEQUENCE [LARGE SCALE GENOMIC DNA]</scope>
    <source>
        <strain evidence="1 2">3340-03</strain>
    </source>
</reference>
<evidence type="ECO:0000313" key="2">
    <source>
        <dbReference type="Proteomes" id="UP000537862"/>
    </source>
</evidence>
<protein>
    <submittedName>
        <fullName evidence="1">HAD-IIA family hydrolase</fullName>
    </submittedName>
</protein>
<comment type="caution">
    <text evidence="1">The sequence shown here is derived from an EMBL/GenBank/DDBJ whole genome shotgun (WGS) entry which is preliminary data.</text>
</comment>
<dbReference type="NCBIfam" id="TIGR01460">
    <property type="entry name" value="HAD-SF-IIA"/>
    <property type="match status" value="1"/>
</dbReference>
<accession>A0A849P5D0</accession>
<dbReference type="GO" id="GO:0005737">
    <property type="term" value="C:cytoplasm"/>
    <property type="evidence" value="ECO:0007669"/>
    <property type="project" value="TreeGrafter"/>
</dbReference>
<sequence>MLLTLSPAEILHTYQTLEKIFPKPIFPKHFQKVHTLGDISHLYDAFFFDAFGVLNLGETAIPLAAERIKTLRQQNKQLCIVSNAASVSRQQLFEKYTKLGFDFSLDEIVSSRDALATYLHTHRAESYGVTAPIGTKLNDLNGSFINLIEYPDAMDTVDGILLLSSQDWTSSLQETLIQSLITKPRPILLGNPDLVAPRDNGFSLEPGFMAKQILDKAHIKALAFGKPYDNIFNLAKAKLKPDTVLSRTLMIGDTLHTDILGGCNAGLHTAMVSANGFASTIPWQDTIQKTGICPHYVIDFI</sequence>
<dbReference type="GO" id="GO:0016791">
    <property type="term" value="F:phosphatase activity"/>
    <property type="evidence" value="ECO:0007669"/>
    <property type="project" value="TreeGrafter"/>
</dbReference>
<organism evidence="1 2">
    <name type="scientific">Pelistega suis</name>
    <dbReference type="NCBI Taxonomy" id="1631957"/>
    <lineage>
        <taxon>Bacteria</taxon>
        <taxon>Pseudomonadati</taxon>
        <taxon>Pseudomonadota</taxon>
        <taxon>Betaproteobacteria</taxon>
        <taxon>Burkholderiales</taxon>
        <taxon>Alcaligenaceae</taxon>
        <taxon>Pelistega</taxon>
    </lineage>
</organism>
<dbReference type="Proteomes" id="UP000537862">
    <property type="component" value="Unassembled WGS sequence"/>
</dbReference>
<evidence type="ECO:0000313" key="1">
    <source>
        <dbReference type="EMBL" id="NOL50935.1"/>
    </source>
</evidence>
<proteinExistence type="predicted"/>
<dbReference type="PANTHER" id="PTHR19288">
    <property type="entry name" value="4-NITROPHENYLPHOSPHATASE-RELATED"/>
    <property type="match status" value="1"/>
</dbReference>
<name>A0A849P5D0_9BURK</name>
<dbReference type="RefSeq" id="WP_171679615.1">
    <property type="nucleotide sequence ID" value="NZ_JABGBN010000001.1"/>
</dbReference>
<keyword evidence="2" id="KW-1185">Reference proteome</keyword>
<dbReference type="InterPro" id="IPR006357">
    <property type="entry name" value="HAD-SF_hydro_IIA"/>
</dbReference>
<dbReference type="SUPFAM" id="SSF56784">
    <property type="entry name" value="HAD-like"/>
    <property type="match status" value="1"/>
</dbReference>